<evidence type="ECO:0000313" key="3">
    <source>
        <dbReference type="Proteomes" id="UP000035722"/>
    </source>
</evidence>
<dbReference type="EMBL" id="CAQI01000042">
    <property type="protein sequence ID" value="CCQ46148.1"/>
    <property type="molecule type" value="Genomic_DNA"/>
</dbReference>
<keyword evidence="3" id="KW-1185">Reference proteome</keyword>
<keyword evidence="2" id="KW-0238">DNA-binding</keyword>
<dbReference type="AlphaFoldDB" id="A0A024H2A8"/>
<proteinExistence type="predicted"/>
<sequence length="283" mass="31513">MKPNQLGDYLRARRAQLLPSDVGIPTYGTRRVKGLRREEIAFLAGVSSDYYARLEQGRERHPSPQVLDAIARAMNFDDDARTHLFLLAGASQSRSRTPAREWVSPALLELMDNFTTTPAFVINRAHDLLAMNSLARVLYSPFTLQDNLVRMIFLDSAGTSFYGRWDGAAQATVAHVRDAMGHDPQNARIRELVDELTAESERFAELWDQYEVRGKTKAPKDLFHPAVGPLVLTYQAFDVRDAPGQQLITYHAEPHSSSAQALTLLSTLAGVGQRHDSGQSVPN</sequence>
<name>A0A024H2A8_9MICC</name>
<protein>
    <submittedName>
        <fullName evidence="2">Putative DNA-binding protein</fullName>
    </submittedName>
</protein>
<dbReference type="OrthoDB" id="3518652at2"/>
<comment type="caution">
    <text evidence="2">The sequence shown here is derived from an EMBL/GenBank/DDBJ whole genome shotgun (WGS) entry which is preliminary data.</text>
</comment>
<dbReference type="PANTHER" id="PTHR35010:SF2">
    <property type="entry name" value="BLL4672 PROTEIN"/>
    <property type="match status" value="1"/>
</dbReference>
<evidence type="ECO:0000313" key="2">
    <source>
        <dbReference type="EMBL" id="CCQ46148.1"/>
    </source>
</evidence>
<dbReference type="PROSITE" id="PS50943">
    <property type="entry name" value="HTH_CROC1"/>
    <property type="match status" value="1"/>
</dbReference>
<dbReference type="PANTHER" id="PTHR35010">
    <property type="entry name" value="BLL4672 PROTEIN-RELATED"/>
    <property type="match status" value="1"/>
</dbReference>
<dbReference type="Gene3D" id="1.10.260.40">
    <property type="entry name" value="lambda repressor-like DNA-binding domains"/>
    <property type="match status" value="1"/>
</dbReference>
<dbReference type="SUPFAM" id="SSF47413">
    <property type="entry name" value="lambda repressor-like DNA-binding domains"/>
    <property type="match status" value="1"/>
</dbReference>
<dbReference type="InterPro" id="IPR001387">
    <property type="entry name" value="Cro/C1-type_HTH"/>
</dbReference>
<dbReference type="Proteomes" id="UP000035722">
    <property type="component" value="Unassembled WGS sequence"/>
</dbReference>
<dbReference type="GO" id="GO:0003677">
    <property type="term" value="F:DNA binding"/>
    <property type="evidence" value="ECO:0007669"/>
    <property type="project" value="UniProtKB-KW"/>
</dbReference>
<feature type="domain" description="HTH cro/C1-type" evidence="1">
    <location>
        <begin position="30"/>
        <end position="81"/>
    </location>
</feature>
<gene>
    <name evidence="2" type="primary">llpRV</name>
    <name evidence="2" type="ORF">ARTSIC4J27_2108</name>
</gene>
<dbReference type="InterPro" id="IPR010982">
    <property type="entry name" value="Lambda_DNA-bd_dom_sf"/>
</dbReference>
<evidence type="ECO:0000259" key="1">
    <source>
        <dbReference type="PROSITE" id="PS50943"/>
    </source>
</evidence>
<dbReference type="Pfam" id="PF17765">
    <property type="entry name" value="MLTR_LBD"/>
    <property type="match status" value="1"/>
</dbReference>
<organism evidence="2 3">
    <name type="scientific">Pseudarthrobacter siccitolerans</name>
    <dbReference type="NCBI Taxonomy" id="861266"/>
    <lineage>
        <taxon>Bacteria</taxon>
        <taxon>Bacillati</taxon>
        <taxon>Actinomycetota</taxon>
        <taxon>Actinomycetes</taxon>
        <taxon>Micrococcales</taxon>
        <taxon>Micrococcaceae</taxon>
        <taxon>Pseudarthrobacter</taxon>
    </lineage>
</organism>
<dbReference type="Gene3D" id="3.30.450.180">
    <property type="match status" value="1"/>
</dbReference>
<reference evidence="3" key="1">
    <citation type="journal article" date="2014" name="Genome Announc.">
        <title>Genome Sequence of Arthrobacter siccitolerans 4J27, a Xeroprotectant-Producing Desiccation-Tolerant Microorganism.</title>
        <authorList>
            <person name="Manzanera M."/>
            <person name="Santa-Cruz-Calvo L."/>
            <person name="Vilchez J.I."/>
            <person name="Garcia-Fontana C."/>
            <person name="Silva-Castro G.A."/>
            <person name="Calvo C."/>
            <person name="Gonzalez-Lopez J."/>
        </authorList>
    </citation>
    <scope>NUCLEOTIDE SEQUENCE [LARGE SCALE GENOMIC DNA]</scope>
    <source>
        <strain evidence="3">4J27</strain>
    </source>
</reference>
<dbReference type="STRING" id="861266.ARTSIC4J27_2108"/>
<dbReference type="CDD" id="cd00093">
    <property type="entry name" value="HTH_XRE"/>
    <property type="match status" value="1"/>
</dbReference>
<dbReference type="SMART" id="SM00530">
    <property type="entry name" value="HTH_XRE"/>
    <property type="match status" value="1"/>
</dbReference>
<dbReference type="InterPro" id="IPR041413">
    <property type="entry name" value="MLTR_LBD"/>
</dbReference>
<dbReference type="RefSeq" id="WP_050055081.1">
    <property type="nucleotide sequence ID" value="NZ_CAQI01000042.1"/>
</dbReference>
<dbReference type="Pfam" id="PF13560">
    <property type="entry name" value="HTH_31"/>
    <property type="match status" value="1"/>
</dbReference>
<accession>A0A024H2A8</accession>